<comment type="subcellular location">
    <subcellularLocation>
        <location evidence="1">Membrane</location>
        <topology evidence="1">Multi-pass membrane protein</topology>
    </subcellularLocation>
</comment>
<organism evidence="7 8">
    <name type="scientific">Loigolactobacillus binensis</name>
    <dbReference type="NCBI Taxonomy" id="2559922"/>
    <lineage>
        <taxon>Bacteria</taxon>
        <taxon>Bacillati</taxon>
        <taxon>Bacillota</taxon>
        <taxon>Bacilli</taxon>
        <taxon>Lactobacillales</taxon>
        <taxon>Lactobacillaceae</taxon>
        <taxon>Loigolactobacillus</taxon>
    </lineage>
</organism>
<evidence type="ECO:0000256" key="4">
    <source>
        <dbReference type="ARBA" id="ARBA00023136"/>
    </source>
</evidence>
<dbReference type="Gene3D" id="1.20.1640.10">
    <property type="entry name" value="Multidrug efflux transporter AcrB transmembrane domain"/>
    <property type="match status" value="1"/>
</dbReference>
<dbReference type="Pfam" id="PF03176">
    <property type="entry name" value="MMPL"/>
    <property type="match status" value="1"/>
</dbReference>
<keyword evidence="4 5" id="KW-0472">Membrane</keyword>
<reference evidence="8" key="1">
    <citation type="journal article" date="2019" name="Int. J. Syst. Evol. Microbiol.">
        <title>The Global Catalogue of Microorganisms (GCM) 10K type strain sequencing project: providing services to taxonomists for standard genome sequencing and annotation.</title>
        <authorList>
            <consortium name="The Broad Institute Genomics Platform"/>
            <consortium name="The Broad Institute Genome Sequencing Center for Infectious Disease"/>
            <person name="Wu L."/>
            <person name="Ma J."/>
        </authorList>
    </citation>
    <scope>NUCLEOTIDE SEQUENCE [LARGE SCALE GENOMIC DNA]</scope>
    <source>
        <strain evidence="8">CCM 8925</strain>
    </source>
</reference>
<dbReference type="PROSITE" id="PS50156">
    <property type="entry name" value="SSD"/>
    <property type="match status" value="1"/>
</dbReference>
<dbReference type="Proteomes" id="UP001597104">
    <property type="component" value="Unassembled WGS sequence"/>
</dbReference>
<name>A0ABW3EBQ1_9LACO</name>
<keyword evidence="3 5" id="KW-1133">Transmembrane helix</keyword>
<protein>
    <submittedName>
        <fullName evidence="7">MMPL family transporter</fullName>
    </submittedName>
</protein>
<feature type="transmembrane region" description="Helical" evidence="5">
    <location>
        <begin position="42"/>
        <end position="59"/>
    </location>
</feature>
<evidence type="ECO:0000259" key="6">
    <source>
        <dbReference type="PROSITE" id="PS50156"/>
    </source>
</evidence>
<evidence type="ECO:0000256" key="3">
    <source>
        <dbReference type="ARBA" id="ARBA00022989"/>
    </source>
</evidence>
<dbReference type="RefSeq" id="WP_223877002.1">
    <property type="nucleotide sequence ID" value="NZ_BJDN01000005.1"/>
</dbReference>
<proteinExistence type="predicted"/>
<dbReference type="EMBL" id="JBHTIO010000017">
    <property type="protein sequence ID" value="MFD0896842.1"/>
    <property type="molecule type" value="Genomic_DNA"/>
</dbReference>
<dbReference type="InterPro" id="IPR004869">
    <property type="entry name" value="MMPL_dom"/>
</dbReference>
<evidence type="ECO:0000313" key="7">
    <source>
        <dbReference type="EMBL" id="MFD0896842.1"/>
    </source>
</evidence>
<feature type="domain" description="SSD" evidence="6">
    <location>
        <begin position="1"/>
        <end position="58"/>
    </location>
</feature>
<sequence length="70" mass="7248">MSTLGSAISASGLTVIGGFAALIFASFPVISSFGLITVLDTLYALISALTILPAIIGLTKRWIRIKSGLH</sequence>
<gene>
    <name evidence="7" type="ORF">ACFQZ7_03710</name>
</gene>
<keyword evidence="8" id="KW-1185">Reference proteome</keyword>
<evidence type="ECO:0000256" key="5">
    <source>
        <dbReference type="SAM" id="Phobius"/>
    </source>
</evidence>
<comment type="caution">
    <text evidence="7">The sequence shown here is derived from an EMBL/GenBank/DDBJ whole genome shotgun (WGS) entry which is preliminary data.</text>
</comment>
<dbReference type="SUPFAM" id="SSF82866">
    <property type="entry name" value="Multidrug efflux transporter AcrB transmembrane domain"/>
    <property type="match status" value="1"/>
</dbReference>
<evidence type="ECO:0000256" key="1">
    <source>
        <dbReference type="ARBA" id="ARBA00004141"/>
    </source>
</evidence>
<dbReference type="InterPro" id="IPR000731">
    <property type="entry name" value="SSD"/>
</dbReference>
<evidence type="ECO:0000256" key="2">
    <source>
        <dbReference type="ARBA" id="ARBA00022692"/>
    </source>
</evidence>
<keyword evidence="2 5" id="KW-0812">Transmembrane</keyword>
<evidence type="ECO:0000313" key="8">
    <source>
        <dbReference type="Proteomes" id="UP001597104"/>
    </source>
</evidence>
<accession>A0ABW3EBQ1</accession>
<feature type="transmembrane region" description="Helical" evidence="5">
    <location>
        <begin position="12"/>
        <end position="36"/>
    </location>
</feature>